<evidence type="ECO:0000313" key="2">
    <source>
        <dbReference type="EMBL" id="QSE97703.1"/>
    </source>
</evidence>
<gene>
    <name evidence="2" type="ORF">JR347_01035</name>
</gene>
<protein>
    <recommendedName>
        <fullName evidence="4">Exo-alpha-sialidase</fullName>
    </recommendedName>
</protein>
<dbReference type="KEGG" id="fuv:JR347_01035"/>
<keyword evidence="3" id="KW-1185">Reference proteome</keyword>
<evidence type="ECO:0000313" key="3">
    <source>
        <dbReference type="Proteomes" id="UP000662783"/>
    </source>
</evidence>
<organism evidence="2 3">
    <name type="scientific">Fulvivirga lutea</name>
    <dbReference type="NCBI Taxonomy" id="2810512"/>
    <lineage>
        <taxon>Bacteria</taxon>
        <taxon>Pseudomonadati</taxon>
        <taxon>Bacteroidota</taxon>
        <taxon>Cytophagia</taxon>
        <taxon>Cytophagales</taxon>
        <taxon>Fulvivirgaceae</taxon>
        <taxon>Fulvivirga</taxon>
    </lineage>
</organism>
<dbReference type="RefSeq" id="WP_205722212.1">
    <property type="nucleotide sequence ID" value="NZ_CP070608.1"/>
</dbReference>
<keyword evidence="1" id="KW-0732">Signal</keyword>
<dbReference type="InterPro" id="IPR036278">
    <property type="entry name" value="Sialidase_sf"/>
</dbReference>
<name>A0A974WHA7_9BACT</name>
<dbReference type="AlphaFoldDB" id="A0A974WHA7"/>
<dbReference type="SUPFAM" id="SSF50939">
    <property type="entry name" value="Sialidases"/>
    <property type="match status" value="1"/>
</dbReference>
<feature type="signal peptide" evidence="1">
    <location>
        <begin position="1"/>
        <end position="24"/>
    </location>
</feature>
<accession>A0A974WHA7</accession>
<proteinExistence type="predicted"/>
<evidence type="ECO:0000256" key="1">
    <source>
        <dbReference type="SAM" id="SignalP"/>
    </source>
</evidence>
<sequence length="315" mass="35645">MNCCLSNYWSFFLVALLLAISACSDEESYSPEVGETTKTISFDLYAETGNKWVNNFAVSNDGEFVFYTSVNEVYRYHVATGEETVIVTTINPPSGLNSCYVHYIDGKLYVIHIDDNKSYVRVSSNNGDSFINHHVGTKLGSIDFEGPFWRVLFNRLLKLPDGSLIIPYLGDNIAVSNDDGASWSLKKSDIGFITANQQNKLFGMESTWTDEFGRQFPGEKATSNNVGTTWELYEDHLPTAVDRQSNLVTVRDNSIVKLTNGKLITYNWEAQKNIINTSSDYYTNSEINLNDVEFDQNNNLYLLNYDGNIYKTRLD</sequence>
<evidence type="ECO:0008006" key="4">
    <source>
        <dbReference type="Google" id="ProtNLM"/>
    </source>
</evidence>
<dbReference type="EMBL" id="CP070608">
    <property type="protein sequence ID" value="QSE97703.1"/>
    <property type="molecule type" value="Genomic_DNA"/>
</dbReference>
<dbReference type="Proteomes" id="UP000662783">
    <property type="component" value="Chromosome"/>
</dbReference>
<reference evidence="2" key="1">
    <citation type="submission" date="2021-02" db="EMBL/GenBank/DDBJ databases">
        <title>Fulvivirga sp. S481 isolated from sea water.</title>
        <authorList>
            <person name="Bae S.S."/>
            <person name="Baek K."/>
        </authorList>
    </citation>
    <scope>NUCLEOTIDE SEQUENCE</scope>
    <source>
        <strain evidence="2">S481</strain>
    </source>
</reference>
<feature type="chain" id="PRO_5037793116" description="Exo-alpha-sialidase" evidence="1">
    <location>
        <begin position="25"/>
        <end position="315"/>
    </location>
</feature>